<accession>A0A9J5XC64</accession>
<reference evidence="1 2" key="1">
    <citation type="submission" date="2020-09" db="EMBL/GenBank/DDBJ databases">
        <title>De no assembly of potato wild relative species, Solanum commersonii.</title>
        <authorList>
            <person name="Cho K."/>
        </authorList>
    </citation>
    <scope>NUCLEOTIDE SEQUENCE [LARGE SCALE GENOMIC DNA]</scope>
    <source>
        <strain evidence="1">LZ3.2</strain>
        <tissue evidence="1">Leaf</tissue>
    </source>
</reference>
<dbReference type="EMBL" id="JACXVP010000009">
    <property type="protein sequence ID" value="KAG5585971.1"/>
    <property type="molecule type" value="Genomic_DNA"/>
</dbReference>
<gene>
    <name evidence="1" type="ORF">H5410_046405</name>
</gene>
<dbReference type="AlphaFoldDB" id="A0A9J5XC64"/>
<dbReference type="Proteomes" id="UP000824120">
    <property type="component" value="Chromosome 9"/>
</dbReference>
<organism evidence="1 2">
    <name type="scientific">Solanum commersonii</name>
    <name type="common">Commerson's wild potato</name>
    <name type="synonym">Commerson's nightshade</name>
    <dbReference type="NCBI Taxonomy" id="4109"/>
    <lineage>
        <taxon>Eukaryota</taxon>
        <taxon>Viridiplantae</taxon>
        <taxon>Streptophyta</taxon>
        <taxon>Embryophyta</taxon>
        <taxon>Tracheophyta</taxon>
        <taxon>Spermatophyta</taxon>
        <taxon>Magnoliopsida</taxon>
        <taxon>eudicotyledons</taxon>
        <taxon>Gunneridae</taxon>
        <taxon>Pentapetalae</taxon>
        <taxon>asterids</taxon>
        <taxon>lamiids</taxon>
        <taxon>Solanales</taxon>
        <taxon>Solanaceae</taxon>
        <taxon>Solanoideae</taxon>
        <taxon>Solaneae</taxon>
        <taxon>Solanum</taxon>
    </lineage>
</organism>
<evidence type="ECO:0000313" key="1">
    <source>
        <dbReference type="EMBL" id="KAG5585971.1"/>
    </source>
</evidence>
<evidence type="ECO:0000313" key="2">
    <source>
        <dbReference type="Proteomes" id="UP000824120"/>
    </source>
</evidence>
<protein>
    <submittedName>
        <fullName evidence="1">Uncharacterized protein</fullName>
    </submittedName>
</protein>
<name>A0A9J5XC64_SOLCO</name>
<sequence length="103" mass="11536">MYQQLGEKGSEMENLDYQTKKVEDLQKRISSACLSSHHVELIAKVKAEAHQLSETDIKRAISGPSMRVDLDIPESIGLSVTSPMASSSRLMDFDMGRLRKRKA</sequence>
<comment type="caution">
    <text evidence="1">The sequence shown here is derived from an EMBL/GenBank/DDBJ whole genome shotgun (WGS) entry which is preliminary data.</text>
</comment>
<dbReference type="OrthoDB" id="5565328at2759"/>
<proteinExistence type="predicted"/>
<keyword evidence="2" id="KW-1185">Reference proteome</keyword>